<reference evidence="1 2" key="1">
    <citation type="submission" date="2021-06" db="EMBL/GenBank/DDBJ databases">
        <title>Caerostris extrusa draft genome.</title>
        <authorList>
            <person name="Kono N."/>
            <person name="Arakawa K."/>
        </authorList>
    </citation>
    <scope>NUCLEOTIDE SEQUENCE [LARGE SCALE GENOMIC DNA]</scope>
</reference>
<dbReference type="EMBL" id="BPLR01012602">
    <property type="protein sequence ID" value="GIY55072.1"/>
    <property type="molecule type" value="Genomic_DNA"/>
</dbReference>
<accession>A0AAV4UBE4</accession>
<evidence type="ECO:0000313" key="2">
    <source>
        <dbReference type="Proteomes" id="UP001054945"/>
    </source>
</evidence>
<keyword evidence="2" id="KW-1185">Reference proteome</keyword>
<protein>
    <submittedName>
        <fullName evidence="1">Uncharacterized protein</fullName>
    </submittedName>
</protein>
<proteinExistence type="predicted"/>
<organism evidence="1 2">
    <name type="scientific">Caerostris extrusa</name>
    <name type="common">Bark spider</name>
    <name type="synonym">Caerostris bankana</name>
    <dbReference type="NCBI Taxonomy" id="172846"/>
    <lineage>
        <taxon>Eukaryota</taxon>
        <taxon>Metazoa</taxon>
        <taxon>Ecdysozoa</taxon>
        <taxon>Arthropoda</taxon>
        <taxon>Chelicerata</taxon>
        <taxon>Arachnida</taxon>
        <taxon>Araneae</taxon>
        <taxon>Araneomorphae</taxon>
        <taxon>Entelegynae</taxon>
        <taxon>Araneoidea</taxon>
        <taxon>Araneidae</taxon>
        <taxon>Caerostris</taxon>
    </lineage>
</organism>
<sequence length="101" mass="11349">MVLFLNINQFLGSLPASIFFHERKTHLADGVFFCTCARCLFQLAISQLKQYFESPRSDDSSDILLLVRPAGIKAVLTAASAFRRSKFTHSHLSVEDRVTEA</sequence>
<evidence type="ECO:0000313" key="1">
    <source>
        <dbReference type="EMBL" id="GIY55072.1"/>
    </source>
</evidence>
<name>A0AAV4UBE4_CAEEX</name>
<dbReference type="Proteomes" id="UP001054945">
    <property type="component" value="Unassembled WGS sequence"/>
</dbReference>
<gene>
    <name evidence="1" type="ORF">CEXT_588551</name>
</gene>
<dbReference type="AlphaFoldDB" id="A0AAV4UBE4"/>
<comment type="caution">
    <text evidence="1">The sequence shown here is derived from an EMBL/GenBank/DDBJ whole genome shotgun (WGS) entry which is preliminary data.</text>
</comment>